<evidence type="ECO:0000259" key="3">
    <source>
        <dbReference type="Pfam" id="PF13505"/>
    </source>
</evidence>
<sequence length="232" mass="25760">MNKRFLMIAACLLSFNANASWYGGLNLGINSANIKKNLHYPLMSTSLTSANYHSGYTGFHGQLFAGYDFYFKDQLSIAVEGNADLFTGRARYNINNWSFLANVNAREKLENGFSIFLLPTYQINPYVKVFVGPGISTSRFVINSNGTAGNEGVSGHYSKWLIGGGLKAGVAASFTDNLDLVFTYQFTQYQNASWTNAEPVSGDFLRGRYEPHAHIVMAGLRFHIPEVKNYSK</sequence>
<dbReference type="Pfam" id="PF13505">
    <property type="entry name" value="OMP_b-brl"/>
    <property type="match status" value="1"/>
</dbReference>
<dbReference type="InterPro" id="IPR011250">
    <property type="entry name" value="OMP/PagP_B-barrel"/>
</dbReference>
<name>A0A0W0SY80_9GAMM</name>
<proteinExistence type="predicted"/>
<organism evidence="4 5">
    <name type="scientific">Legionella drozanskii LLAP-1</name>
    <dbReference type="NCBI Taxonomy" id="1212489"/>
    <lineage>
        <taxon>Bacteria</taxon>
        <taxon>Pseudomonadati</taxon>
        <taxon>Pseudomonadota</taxon>
        <taxon>Gammaproteobacteria</taxon>
        <taxon>Legionellales</taxon>
        <taxon>Legionellaceae</taxon>
        <taxon>Legionella</taxon>
    </lineage>
</organism>
<dbReference type="SUPFAM" id="SSF56925">
    <property type="entry name" value="OMPA-like"/>
    <property type="match status" value="1"/>
</dbReference>
<keyword evidence="5" id="KW-1185">Reference proteome</keyword>
<feature type="chain" id="PRO_5006912490" description="Outer membrane protein beta-barrel domain-containing protein" evidence="2">
    <location>
        <begin position="20"/>
        <end position="232"/>
    </location>
</feature>
<dbReference type="Gene3D" id="2.40.160.20">
    <property type="match status" value="1"/>
</dbReference>
<dbReference type="STRING" id="1212489.Ldro_0837"/>
<keyword evidence="1 2" id="KW-0732">Signal</keyword>
<gene>
    <name evidence="4" type="ORF">Ldro_0837</name>
</gene>
<evidence type="ECO:0000313" key="4">
    <source>
        <dbReference type="EMBL" id="KTC88243.1"/>
    </source>
</evidence>
<accession>A0A0W0SY80</accession>
<dbReference type="PATRIC" id="fig|1212489.4.peg.875"/>
<evidence type="ECO:0000256" key="1">
    <source>
        <dbReference type="ARBA" id="ARBA00022729"/>
    </source>
</evidence>
<dbReference type="RefSeq" id="WP_058495168.1">
    <property type="nucleotide sequence ID" value="NZ_CAAAIU010000014.1"/>
</dbReference>
<dbReference type="InterPro" id="IPR027385">
    <property type="entry name" value="Beta-barrel_OMP"/>
</dbReference>
<feature type="domain" description="Outer membrane protein beta-barrel" evidence="3">
    <location>
        <begin position="9"/>
        <end position="222"/>
    </location>
</feature>
<comment type="caution">
    <text evidence="4">The sequence shown here is derived from an EMBL/GenBank/DDBJ whole genome shotgun (WGS) entry which is preliminary data.</text>
</comment>
<protein>
    <recommendedName>
        <fullName evidence="3">Outer membrane protein beta-barrel domain-containing protein</fullName>
    </recommendedName>
</protein>
<dbReference type="OrthoDB" id="5649744at2"/>
<evidence type="ECO:0000256" key="2">
    <source>
        <dbReference type="SAM" id="SignalP"/>
    </source>
</evidence>
<evidence type="ECO:0000313" key="5">
    <source>
        <dbReference type="Proteomes" id="UP000054736"/>
    </source>
</evidence>
<dbReference type="Proteomes" id="UP000054736">
    <property type="component" value="Unassembled WGS sequence"/>
</dbReference>
<dbReference type="EMBL" id="LNXY01000018">
    <property type="protein sequence ID" value="KTC88243.1"/>
    <property type="molecule type" value="Genomic_DNA"/>
</dbReference>
<feature type="signal peptide" evidence="2">
    <location>
        <begin position="1"/>
        <end position="19"/>
    </location>
</feature>
<dbReference type="AlphaFoldDB" id="A0A0W0SY80"/>
<reference evidence="4 5" key="1">
    <citation type="submission" date="2015-11" db="EMBL/GenBank/DDBJ databases">
        <title>Genomic analysis of 38 Legionella species identifies large and diverse effector repertoires.</title>
        <authorList>
            <person name="Burstein D."/>
            <person name="Amaro F."/>
            <person name="Zusman T."/>
            <person name="Lifshitz Z."/>
            <person name="Cohen O."/>
            <person name="Gilbert J.A."/>
            <person name="Pupko T."/>
            <person name="Shuman H.A."/>
            <person name="Segal G."/>
        </authorList>
    </citation>
    <scope>NUCLEOTIDE SEQUENCE [LARGE SCALE GENOMIC DNA]</scope>
    <source>
        <strain evidence="4 5">ATCC 700990</strain>
    </source>
</reference>